<dbReference type="Pfam" id="PF20153">
    <property type="entry name" value="DUF6535"/>
    <property type="match status" value="1"/>
</dbReference>
<feature type="transmembrane region" description="Helical" evidence="2">
    <location>
        <begin position="283"/>
        <end position="301"/>
    </location>
</feature>
<feature type="transmembrane region" description="Helical" evidence="2">
    <location>
        <begin position="194"/>
        <end position="217"/>
    </location>
</feature>
<feature type="transmembrane region" description="Helical" evidence="2">
    <location>
        <begin position="248"/>
        <end position="277"/>
    </location>
</feature>
<comment type="caution">
    <text evidence="4">The sequence shown here is derived from an EMBL/GenBank/DDBJ whole genome shotgun (WGS) entry which is preliminary data.</text>
</comment>
<sequence length="333" mass="37193">MPGYRRPVARPSTTTPGSRYFHTDWNSRLTTPRTFEYTPNRPSQTLPSATDEISCFPLPVKVQNENLVLFVDFDTLGNSYSEPPRAGVDAESKLWEYYNNVARVADKDMLKRWQDDMTALLISAGLFSGGVVTVFLIKFYTTLQPDYEKISILQQQLISVNLQALFNATAGAPAYPIFDTTDALSNFRVPRSALWIQGLWFSALVCGISVASLASLVKSWLLDYVKSMNSGSTYDRAHRRQHRHDALLSWHVPAIIASLPVLMQLTVVLFLIGLVILMWQLNHVIGCIMLSMVILLAIYWINMAASLLAIMSIQKCGLAPSFGDASFICSKAE</sequence>
<keyword evidence="2" id="KW-1133">Transmembrane helix</keyword>
<feature type="transmembrane region" description="Helical" evidence="2">
    <location>
        <begin position="117"/>
        <end position="137"/>
    </location>
</feature>
<proteinExistence type="predicted"/>
<organism evidence="4 5">
    <name type="scientific">Guyanagaster necrorhizus</name>
    <dbReference type="NCBI Taxonomy" id="856835"/>
    <lineage>
        <taxon>Eukaryota</taxon>
        <taxon>Fungi</taxon>
        <taxon>Dikarya</taxon>
        <taxon>Basidiomycota</taxon>
        <taxon>Agaricomycotina</taxon>
        <taxon>Agaricomycetes</taxon>
        <taxon>Agaricomycetidae</taxon>
        <taxon>Agaricales</taxon>
        <taxon>Marasmiineae</taxon>
        <taxon>Physalacriaceae</taxon>
        <taxon>Guyanagaster</taxon>
    </lineage>
</organism>
<evidence type="ECO:0000313" key="5">
    <source>
        <dbReference type="Proteomes" id="UP000812287"/>
    </source>
</evidence>
<dbReference type="InterPro" id="IPR045338">
    <property type="entry name" value="DUF6535"/>
</dbReference>
<dbReference type="AlphaFoldDB" id="A0A9P7VZN9"/>
<evidence type="ECO:0000313" key="4">
    <source>
        <dbReference type="EMBL" id="KAG7449904.1"/>
    </source>
</evidence>
<dbReference type="GeneID" id="66105172"/>
<dbReference type="RefSeq" id="XP_043043404.1">
    <property type="nucleotide sequence ID" value="XM_043182875.1"/>
</dbReference>
<feature type="domain" description="DUF6535" evidence="3">
    <location>
        <begin position="95"/>
        <end position="280"/>
    </location>
</feature>
<keyword evidence="2" id="KW-0472">Membrane</keyword>
<evidence type="ECO:0000256" key="2">
    <source>
        <dbReference type="SAM" id="Phobius"/>
    </source>
</evidence>
<evidence type="ECO:0000256" key="1">
    <source>
        <dbReference type="SAM" id="MobiDB-lite"/>
    </source>
</evidence>
<keyword evidence="5" id="KW-1185">Reference proteome</keyword>
<feature type="region of interest" description="Disordered" evidence="1">
    <location>
        <begin position="1"/>
        <end position="23"/>
    </location>
</feature>
<dbReference type="Proteomes" id="UP000812287">
    <property type="component" value="Unassembled WGS sequence"/>
</dbReference>
<name>A0A9P7VZN9_9AGAR</name>
<accession>A0A9P7VZN9</accession>
<protein>
    <recommendedName>
        <fullName evidence="3">DUF6535 domain-containing protein</fullName>
    </recommendedName>
</protein>
<reference evidence="4" key="1">
    <citation type="submission" date="2020-11" db="EMBL/GenBank/DDBJ databases">
        <title>Adaptations for nitrogen fixation in a non-lichenized fungal sporocarp promotes dispersal by wood-feeding termites.</title>
        <authorList>
            <consortium name="DOE Joint Genome Institute"/>
            <person name="Koch R.A."/>
            <person name="Yoon G."/>
            <person name="Arayal U."/>
            <person name="Lail K."/>
            <person name="Amirebrahimi M."/>
            <person name="Labutti K."/>
            <person name="Lipzen A."/>
            <person name="Riley R."/>
            <person name="Barry K."/>
            <person name="Henrissat B."/>
            <person name="Grigoriev I.V."/>
            <person name="Herr J.R."/>
            <person name="Aime M.C."/>
        </authorList>
    </citation>
    <scope>NUCLEOTIDE SEQUENCE</scope>
    <source>
        <strain evidence="4">MCA 3950</strain>
    </source>
</reference>
<dbReference type="EMBL" id="MU250527">
    <property type="protein sequence ID" value="KAG7449904.1"/>
    <property type="molecule type" value="Genomic_DNA"/>
</dbReference>
<evidence type="ECO:0000259" key="3">
    <source>
        <dbReference type="Pfam" id="PF20153"/>
    </source>
</evidence>
<gene>
    <name evidence="4" type="ORF">BT62DRAFT_886394</name>
</gene>
<keyword evidence="2" id="KW-0812">Transmembrane</keyword>
<dbReference type="OrthoDB" id="3221808at2759"/>